<evidence type="ECO:0000313" key="8">
    <source>
        <dbReference type="Proteomes" id="UP000018468"/>
    </source>
</evidence>
<dbReference type="GO" id="GO:0015031">
    <property type="term" value="P:protein transport"/>
    <property type="evidence" value="ECO:0007669"/>
    <property type="project" value="UniProtKB-KW"/>
</dbReference>
<sequence>KMQRNGSDSHPLFGGALSAVLPHSICDISELREIPDNQEVFAHQHSDQSLIVELLEYQSHVLDGEAARYHFEDVARSNEAGGPGVSEVRSLEPLAKALLSLPDCSSAWLLAGTQLVSKFNEEAKNTVNIYLGLFRLPQHSTDIMVTFNDPVSISPLSSSTGGASEMATAPWTLEDFRLVLHTLRLLDPAVFG</sequence>
<evidence type="ECO:0000256" key="4">
    <source>
        <dbReference type="ARBA" id="ARBA00022927"/>
    </source>
</evidence>
<dbReference type="PANTHER" id="PTHR15837">
    <property type="entry name" value="RAN GUANINE NUCLEOTIDE RELEASE FACTOR"/>
    <property type="match status" value="1"/>
</dbReference>
<dbReference type="GO" id="GO:0001947">
    <property type="term" value="P:heart looping"/>
    <property type="evidence" value="ECO:0007669"/>
    <property type="project" value="Ensembl"/>
</dbReference>
<dbReference type="GO" id="GO:2000826">
    <property type="term" value="P:regulation of heart morphogenesis"/>
    <property type="evidence" value="ECO:0007669"/>
    <property type="project" value="Ensembl"/>
</dbReference>
<dbReference type="FunFam" id="3.40.1000.10:FF:000004">
    <property type="entry name" value="Probable ran guanine nucleotide release factor"/>
    <property type="match status" value="1"/>
</dbReference>
<dbReference type="GO" id="GO:1905222">
    <property type="term" value="P:atrioventricular canal morphogenesis"/>
    <property type="evidence" value="ECO:0007669"/>
    <property type="project" value="Ensembl"/>
</dbReference>
<dbReference type="Proteomes" id="UP000018468">
    <property type="component" value="Linkage group LG2"/>
</dbReference>
<dbReference type="GeneTree" id="ENSGT00390000013834"/>
<organism evidence="7 8">
    <name type="scientific">Lepisosteus oculatus</name>
    <name type="common">Spotted gar</name>
    <dbReference type="NCBI Taxonomy" id="7918"/>
    <lineage>
        <taxon>Eukaryota</taxon>
        <taxon>Metazoa</taxon>
        <taxon>Chordata</taxon>
        <taxon>Craniata</taxon>
        <taxon>Vertebrata</taxon>
        <taxon>Euteleostomi</taxon>
        <taxon>Actinopterygii</taxon>
        <taxon>Neopterygii</taxon>
        <taxon>Holostei</taxon>
        <taxon>Semionotiformes</taxon>
        <taxon>Lepisosteidae</taxon>
        <taxon>Lepisosteus</taxon>
    </lineage>
</organism>
<dbReference type="InterPro" id="IPR016123">
    <property type="entry name" value="Mog1/PsbP_a/b/a-sand"/>
</dbReference>
<dbReference type="OMA" id="ECSSAWM"/>
<dbReference type="Bgee" id="ENSLOCG00000013898">
    <property type="expression patterns" value="Expressed in ovary and 13 other cell types or tissues"/>
</dbReference>
<evidence type="ECO:0000256" key="5">
    <source>
        <dbReference type="ARBA" id="ARBA00069074"/>
    </source>
</evidence>
<dbReference type="GO" id="GO:0005085">
    <property type="term" value="F:guanyl-nucleotide exchange factor activity"/>
    <property type="evidence" value="ECO:0000318"/>
    <property type="project" value="GO_Central"/>
</dbReference>
<evidence type="ECO:0000256" key="2">
    <source>
        <dbReference type="ARBA" id="ARBA00022448"/>
    </source>
</evidence>
<dbReference type="AlphaFoldDB" id="W5N927"/>
<dbReference type="Pfam" id="PF04603">
    <property type="entry name" value="Mog1"/>
    <property type="match status" value="1"/>
</dbReference>
<dbReference type="Ensembl" id="ENSLOCT00000017167.1">
    <property type="protein sequence ID" value="ENSLOCP00000017136.1"/>
    <property type="gene ID" value="ENSLOCG00000013898.1"/>
</dbReference>
<dbReference type="FunCoup" id="W5N927">
    <property type="interactions" value="218"/>
</dbReference>
<reference evidence="8" key="1">
    <citation type="submission" date="2011-12" db="EMBL/GenBank/DDBJ databases">
        <title>The Draft Genome of Lepisosteus oculatus.</title>
        <authorList>
            <consortium name="The Broad Institute Genome Assembly &amp; Analysis Group"/>
            <consortium name="Computational R&amp;D Group"/>
            <consortium name="and Sequencing Platform"/>
            <person name="Di Palma F."/>
            <person name="Alfoldi J."/>
            <person name="Johnson J."/>
            <person name="Berlin A."/>
            <person name="Gnerre S."/>
            <person name="Jaffe D."/>
            <person name="MacCallum I."/>
            <person name="Young S."/>
            <person name="Walker B.J."/>
            <person name="Lander E.S."/>
            <person name="Lindblad-Toh K."/>
        </authorList>
    </citation>
    <scope>NUCLEOTIDE SEQUENCE [LARGE SCALE GENOMIC DNA]</scope>
</reference>
<dbReference type="PANTHER" id="PTHR15837:SF0">
    <property type="entry name" value="RAN GUANINE NUCLEOTIDE RELEASE FACTOR"/>
    <property type="match status" value="1"/>
</dbReference>
<dbReference type="InParanoid" id="W5N927"/>
<dbReference type="GO" id="GO:1901207">
    <property type="term" value="P:regulation of heart looping"/>
    <property type="evidence" value="ECO:0007669"/>
    <property type="project" value="Ensembl"/>
</dbReference>
<dbReference type="eggNOG" id="KOG3329">
    <property type="taxonomic scope" value="Eukaryota"/>
</dbReference>
<dbReference type="EMBL" id="AHAT01029666">
    <property type="status" value="NOT_ANNOTATED_CDS"/>
    <property type="molecule type" value="Genomic_DNA"/>
</dbReference>
<dbReference type="GO" id="GO:0031267">
    <property type="term" value="F:small GTPase binding"/>
    <property type="evidence" value="ECO:0000318"/>
    <property type="project" value="GO_Central"/>
</dbReference>
<dbReference type="GO" id="GO:0017080">
    <property type="term" value="F:sodium channel regulator activity"/>
    <property type="evidence" value="ECO:0000318"/>
    <property type="project" value="GO_Central"/>
</dbReference>
<dbReference type="Gene3D" id="3.40.1000.10">
    <property type="entry name" value="Mog1/PsbP, alpha/beta/alpha sandwich"/>
    <property type="match status" value="1"/>
</dbReference>
<dbReference type="InterPro" id="IPR007681">
    <property type="entry name" value="Mog1"/>
</dbReference>
<dbReference type="GO" id="GO:1900825">
    <property type="term" value="P:regulation of membrane depolarization during cardiac muscle cell action potential"/>
    <property type="evidence" value="ECO:0000318"/>
    <property type="project" value="GO_Central"/>
</dbReference>
<evidence type="ECO:0000313" key="7">
    <source>
        <dbReference type="Ensembl" id="ENSLOCP00000017136.1"/>
    </source>
</evidence>
<name>W5N927_LEPOC</name>
<dbReference type="STRING" id="7918.ENSLOCP00000017136"/>
<dbReference type="GO" id="GO:0005634">
    <property type="term" value="C:nucleus"/>
    <property type="evidence" value="ECO:0000318"/>
    <property type="project" value="GO_Central"/>
</dbReference>
<keyword evidence="8" id="KW-1185">Reference proteome</keyword>
<dbReference type="GO" id="GO:0044325">
    <property type="term" value="F:transmembrane transporter binding"/>
    <property type="evidence" value="ECO:0000318"/>
    <property type="project" value="GO_Central"/>
</dbReference>
<keyword evidence="2" id="KW-0813">Transport</keyword>
<protein>
    <recommendedName>
        <fullName evidence="5">Ran guanine nucleotide release factor</fullName>
    </recommendedName>
    <alternativeName>
        <fullName evidence="6">Ran-binding protein MOG1</fullName>
    </alternativeName>
</protein>
<dbReference type="SUPFAM" id="SSF55724">
    <property type="entry name" value="Mog1p/PsbP-like"/>
    <property type="match status" value="1"/>
</dbReference>
<evidence type="ECO:0000256" key="6">
    <source>
        <dbReference type="ARBA" id="ARBA00076536"/>
    </source>
</evidence>
<keyword evidence="4" id="KW-0653">Protein transport</keyword>
<dbReference type="HOGENOM" id="CLU_081345_2_1_1"/>
<dbReference type="GO" id="GO:0060047">
    <property type="term" value="P:heart contraction"/>
    <property type="evidence" value="ECO:0000318"/>
    <property type="project" value="GO_Central"/>
</dbReference>
<reference evidence="7" key="3">
    <citation type="submission" date="2025-09" db="UniProtKB">
        <authorList>
            <consortium name="Ensembl"/>
        </authorList>
    </citation>
    <scope>IDENTIFICATION</scope>
</reference>
<comment type="similarity">
    <text evidence="1">Belongs to the MOG1 family.</text>
</comment>
<proteinExistence type="inferred from homology"/>
<keyword evidence="3" id="KW-0344">Guanine-nucleotide releasing factor</keyword>
<accession>W5N927</accession>
<evidence type="ECO:0000256" key="3">
    <source>
        <dbReference type="ARBA" id="ARBA00022658"/>
    </source>
</evidence>
<evidence type="ECO:0000256" key="1">
    <source>
        <dbReference type="ARBA" id="ARBA00010307"/>
    </source>
</evidence>
<reference evidence="7" key="2">
    <citation type="submission" date="2025-08" db="UniProtKB">
        <authorList>
            <consortium name="Ensembl"/>
        </authorList>
    </citation>
    <scope>IDENTIFICATION</scope>
</reference>